<keyword evidence="5" id="KW-1185">Reference proteome</keyword>
<dbReference type="PIRSF" id="PIRSF500176">
    <property type="entry name" value="L_ASNase"/>
    <property type="match status" value="1"/>
</dbReference>
<feature type="binding site" evidence="2">
    <location>
        <position position="60"/>
    </location>
    <ligand>
        <name>substrate</name>
    </ligand>
</feature>
<reference evidence="4 5" key="1">
    <citation type="submission" date="2022-06" db="EMBL/GenBank/DDBJ databases">
        <title>Isolation of gut microbiota from human fecal samples.</title>
        <authorList>
            <person name="Pamer E.G."/>
            <person name="Barat B."/>
            <person name="Waligurski E."/>
            <person name="Medina S."/>
            <person name="Paddock L."/>
            <person name="Mostad J."/>
        </authorList>
    </citation>
    <scope>NUCLEOTIDE SEQUENCE [LARGE SCALE GENOMIC DNA]</scope>
    <source>
        <strain evidence="4 5">DFI.9.90</strain>
    </source>
</reference>
<dbReference type="SMART" id="SM00870">
    <property type="entry name" value="Asparaginase"/>
    <property type="match status" value="1"/>
</dbReference>
<dbReference type="InterPro" id="IPR006034">
    <property type="entry name" value="Asparaginase/glutaminase-like"/>
</dbReference>
<dbReference type="PANTHER" id="PTHR11707">
    <property type="entry name" value="L-ASPARAGINASE"/>
    <property type="match status" value="1"/>
</dbReference>
<keyword evidence="4" id="KW-0378">Hydrolase</keyword>
<evidence type="ECO:0000313" key="4">
    <source>
        <dbReference type="EMBL" id="MCQ4815462.1"/>
    </source>
</evidence>
<gene>
    <name evidence="4" type="ORF">NE630_13565</name>
</gene>
<dbReference type="PROSITE" id="PS51732">
    <property type="entry name" value="ASN_GLN_ASE_3"/>
    <property type="match status" value="1"/>
</dbReference>
<dbReference type="PRINTS" id="PR00139">
    <property type="entry name" value="ASNGLNASE"/>
</dbReference>
<evidence type="ECO:0000256" key="1">
    <source>
        <dbReference type="PIRSR" id="PIRSR001220-1"/>
    </source>
</evidence>
<name>A0AAW5K6B6_9BACT</name>
<accession>A0AAW5K6B6</accession>
<dbReference type="InterPro" id="IPR036152">
    <property type="entry name" value="Asp/glu_Ase-like_sf"/>
</dbReference>
<proteinExistence type="predicted"/>
<sequence length="320" mass="34363">MKDVLIISTGGTIVSLDHGSGAVPDAEAALGVLRKAGEFLREKGYSYSVDLIFGDAGCDSSDISPAEWMRLTEKINEAVSRGVTKILVIHGTDTMAYTAAWLSLTADPAAAVVLTGSQRTPEAPDFDGETNLCGAASLLCETDCGVYIHFDGANYEGPFVHKEDAEALAAYTSTGRGAAPRNYGRRISMPKDGDWRRAAGEMELVVLHPAALPRFEPRKIIILAGYGAGNMPQRLHRLMAEVFPDDGCRPLVIAASSCARGRKNPSFYGGVGIAELAKNKFTVFSQGSYSLEFLIALSYLSLLISPESPENILHLYLEKL</sequence>
<evidence type="ECO:0000256" key="2">
    <source>
        <dbReference type="PIRSR" id="PIRSR001220-2"/>
    </source>
</evidence>
<feature type="binding site" evidence="2">
    <location>
        <begin position="92"/>
        <end position="93"/>
    </location>
    <ligand>
        <name>substrate</name>
    </ligand>
</feature>
<dbReference type="InterPro" id="IPR027474">
    <property type="entry name" value="L-asparaginase_N"/>
</dbReference>
<comment type="caution">
    <text evidence="4">The sequence shown here is derived from an EMBL/GenBank/DDBJ whole genome shotgun (WGS) entry which is preliminary data.</text>
</comment>
<evidence type="ECO:0000259" key="3">
    <source>
        <dbReference type="Pfam" id="PF00710"/>
    </source>
</evidence>
<dbReference type="InterPro" id="IPR037152">
    <property type="entry name" value="L-asparaginase_N_sf"/>
</dbReference>
<dbReference type="EC" id="3.5.1.1" evidence="4"/>
<protein>
    <submittedName>
        <fullName evidence="4">Asparaginase domain-containing protein</fullName>
        <ecNumber evidence="4">3.5.1.1</ecNumber>
    </submittedName>
</protein>
<dbReference type="EMBL" id="JANFYT010000038">
    <property type="protein sequence ID" value="MCQ4815462.1"/>
    <property type="molecule type" value="Genomic_DNA"/>
</dbReference>
<feature type="active site" description="O-isoaspartyl threonine intermediate" evidence="1">
    <location>
        <position position="12"/>
    </location>
</feature>
<dbReference type="Pfam" id="PF00710">
    <property type="entry name" value="Asparaginase"/>
    <property type="match status" value="1"/>
</dbReference>
<dbReference type="AlphaFoldDB" id="A0AAW5K6B6"/>
<organism evidence="4 5">
    <name type="scientific">Cloacibacillus evryensis</name>
    <dbReference type="NCBI Taxonomy" id="508460"/>
    <lineage>
        <taxon>Bacteria</taxon>
        <taxon>Thermotogati</taxon>
        <taxon>Synergistota</taxon>
        <taxon>Synergistia</taxon>
        <taxon>Synergistales</taxon>
        <taxon>Synergistaceae</taxon>
        <taxon>Cloacibacillus</taxon>
    </lineage>
</organism>
<evidence type="ECO:0000313" key="5">
    <source>
        <dbReference type="Proteomes" id="UP001205919"/>
    </source>
</evidence>
<dbReference type="PANTHER" id="PTHR11707:SF28">
    <property type="entry name" value="60 KDA LYSOPHOSPHOLIPASE"/>
    <property type="match status" value="1"/>
</dbReference>
<dbReference type="SUPFAM" id="SSF53774">
    <property type="entry name" value="Glutaminase/Asparaginase"/>
    <property type="match status" value="1"/>
</dbReference>
<feature type="domain" description="L-asparaginase N-terminal" evidence="3">
    <location>
        <begin position="4"/>
        <end position="180"/>
    </location>
</feature>
<dbReference type="RefSeq" id="WP_008709744.1">
    <property type="nucleotide sequence ID" value="NZ_CABKQM010000004.1"/>
</dbReference>
<dbReference type="Gene3D" id="3.40.50.1170">
    <property type="entry name" value="L-asparaginase, N-terminal domain"/>
    <property type="match status" value="1"/>
</dbReference>
<dbReference type="GO" id="GO:0004067">
    <property type="term" value="F:asparaginase activity"/>
    <property type="evidence" value="ECO:0007669"/>
    <property type="project" value="UniProtKB-UniRule"/>
</dbReference>
<dbReference type="PIRSF" id="PIRSF001220">
    <property type="entry name" value="L-ASNase_gatD"/>
    <property type="match status" value="1"/>
</dbReference>
<dbReference type="Proteomes" id="UP001205919">
    <property type="component" value="Unassembled WGS sequence"/>
</dbReference>